<reference evidence="1 2" key="1">
    <citation type="submission" date="2018-08" db="EMBL/GenBank/DDBJ databases">
        <title>Wenzhouxiangella salilacus sp. nov., a novel bacterium isolated from a saline lake in Xinjiang Province, China.</title>
        <authorList>
            <person name="Han S."/>
        </authorList>
    </citation>
    <scope>NUCLEOTIDE SEQUENCE [LARGE SCALE GENOMIC DNA]</scope>
    <source>
        <strain evidence="1 2">XDB06</strain>
    </source>
</reference>
<organism evidence="1 2">
    <name type="scientific">Wenzhouxiangella sediminis</name>
    <dbReference type="NCBI Taxonomy" id="1792836"/>
    <lineage>
        <taxon>Bacteria</taxon>
        <taxon>Pseudomonadati</taxon>
        <taxon>Pseudomonadota</taxon>
        <taxon>Gammaproteobacteria</taxon>
        <taxon>Chromatiales</taxon>
        <taxon>Wenzhouxiangellaceae</taxon>
        <taxon>Wenzhouxiangella</taxon>
    </lineage>
</organism>
<keyword evidence="2" id="KW-1185">Reference proteome</keyword>
<dbReference type="EMBL" id="QUZK01000042">
    <property type="protein sequence ID" value="RFF29662.1"/>
    <property type="molecule type" value="Genomic_DNA"/>
</dbReference>
<dbReference type="InterPro" id="IPR007486">
    <property type="entry name" value="YebE"/>
</dbReference>
<dbReference type="RefSeq" id="WP_116651246.1">
    <property type="nucleotide sequence ID" value="NZ_QUZK01000042.1"/>
</dbReference>
<evidence type="ECO:0000313" key="2">
    <source>
        <dbReference type="Proteomes" id="UP000260351"/>
    </source>
</evidence>
<dbReference type="Gene3D" id="1.10.3680.10">
    <property type="entry name" value="TerB-like"/>
    <property type="match status" value="1"/>
</dbReference>
<evidence type="ECO:0000313" key="1">
    <source>
        <dbReference type="EMBL" id="RFF29662.1"/>
    </source>
</evidence>
<dbReference type="InterPro" id="IPR029024">
    <property type="entry name" value="TerB-like"/>
</dbReference>
<accession>A0A3E1K6M4</accession>
<protein>
    <submittedName>
        <fullName evidence="1">DUF533 domain-containing protein</fullName>
    </submittedName>
</protein>
<name>A0A3E1K6M4_9GAMM</name>
<gene>
    <name evidence="1" type="ORF">DZC52_11230</name>
</gene>
<dbReference type="Pfam" id="PF04391">
    <property type="entry name" value="DUF533"/>
    <property type="match status" value="1"/>
</dbReference>
<comment type="caution">
    <text evidence="1">The sequence shown here is derived from an EMBL/GenBank/DDBJ whole genome shotgun (WGS) entry which is preliminary data.</text>
</comment>
<proteinExistence type="predicted"/>
<dbReference type="OrthoDB" id="195780at2"/>
<dbReference type="Proteomes" id="UP000260351">
    <property type="component" value="Unassembled WGS sequence"/>
</dbReference>
<sequence>MPDTRQRDEALLTIALFAAFADGSKHEDEREEIRNIAESLSGDGGPDLRTLYQDVLLKRVSLADAAGRLQDAGEKHLAYEMAVGVCDADGRMTEEERRFLDELRGLLDMGSDESGEIEQEAEQVVAMAEAAAPSMVSKADATQPPIGSATAVDEVAMDKTILNYSILNGALELLPQSWASMAIIPLQIRMVYGIGKEYGVELDRGHIKEFLATLGVGMTSQYLEQFGRKLIGGLLGGMAGRGVGRVGRAATGMAFSFATTYALGHVARRYYAGGRQMSTELLKSTFNEMLGSAKQKQGEFMPQIEQKAQNLDMSQVMGLVKGGGRV</sequence>
<dbReference type="CDD" id="cd07176">
    <property type="entry name" value="terB"/>
    <property type="match status" value="1"/>
</dbReference>
<dbReference type="AlphaFoldDB" id="A0A3E1K6M4"/>
<dbReference type="SUPFAM" id="SSF158682">
    <property type="entry name" value="TerB-like"/>
    <property type="match status" value="1"/>
</dbReference>